<feature type="region of interest" description="Disordered" evidence="1">
    <location>
        <begin position="182"/>
        <end position="315"/>
    </location>
</feature>
<feature type="compositionally biased region" description="Basic and acidic residues" evidence="1">
    <location>
        <begin position="573"/>
        <end position="601"/>
    </location>
</feature>
<dbReference type="PANTHER" id="PTHR38117">
    <property type="entry name" value="NACHT AND WD40 DOMAIN PROTEIN"/>
    <property type="match status" value="1"/>
</dbReference>
<evidence type="ECO:0000313" key="4">
    <source>
        <dbReference type="Proteomes" id="UP001600064"/>
    </source>
</evidence>
<evidence type="ECO:0000313" key="3">
    <source>
        <dbReference type="EMBL" id="KAL2267650.1"/>
    </source>
</evidence>
<feature type="compositionally biased region" description="Low complexity" evidence="1">
    <location>
        <begin position="253"/>
        <end position="314"/>
    </location>
</feature>
<dbReference type="PANTHER" id="PTHR38117:SF2">
    <property type="entry name" value="NACHT AND WD40 DOMAIN PROTEIN"/>
    <property type="match status" value="1"/>
</dbReference>
<dbReference type="GeneID" id="98126114"/>
<accession>A0ABR4DBC7</accession>
<gene>
    <name evidence="3" type="ORF">VTJ83DRAFT_4927</name>
</gene>
<keyword evidence="4" id="KW-1185">Reference proteome</keyword>
<dbReference type="Pfam" id="PF23155">
    <property type="entry name" value="DUF7053"/>
    <property type="match status" value="1"/>
</dbReference>
<feature type="compositionally biased region" description="Low complexity" evidence="1">
    <location>
        <begin position="186"/>
        <end position="202"/>
    </location>
</feature>
<feature type="compositionally biased region" description="Low complexity" evidence="1">
    <location>
        <begin position="535"/>
        <end position="547"/>
    </location>
</feature>
<evidence type="ECO:0000259" key="2">
    <source>
        <dbReference type="Pfam" id="PF23155"/>
    </source>
</evidence>
<reference evidence="3 4" key="1">
    <citation type="journal article" date="2024" name="Commun. Biol.">
        <title>Comparative genomic analysis of thermophilic fungi reveals convergent evolutionary adaptations and gene losses.</title>
        <authorList>
            <person name="Steindorff A.S."/>
            <person name="Aguilar-Pontes M.V."/>
            <person name="Robinson A.J."/>
            <person name="Andreopoulos B."/>
            <person name="LaButti K."/>
            <person name="Kuo A."/>
            <person name="Mondo S."/>
            <person name="Riley R."/>
            <person name="Otillar R."/>
            <person name="Haridas S."/>
            <person name="Lipzen A."/>
            <person name="Grimwood J."/>
            <person name="Schmutz J."/>
            <person name="Clum A."/>
            <person name="Reid I.D."/>
            <person name="Moisan M.C."/>
            <person name="Butler G."/>
            <person name="Nguyen T.T.M."/>
            <person name="Dewar K."/>
            <person name="Conant G."/>
            <person name="Drula E."/>
            <person name="Henrissat B."/>
            <person name="Hansel C."/>
            <person name="Singer S."/>
            <person name="Hutchinson M.I."/>
            <person name="de Vries R.P."/>
            <person name="Natvig D.O."/>
            <person name="Powell A.J."/>
            <person name="Tsang A."/>
            <person name="Grigoriev I.V."/>
        </authorList>
    </citation>
    <scope>NUCLEOTIDE SEQUENCE [LARGE SCALE GENOMIC DNA]</scope>
    <source>
        <strain evidence="3 4">ATCC 22073</strain>
    </source>
</reference>
<protein>
    <recommendedName>
        <fullName evidence="2">DUF7053 domain-containing protein</fullName>
    </recommendedName>
</protein>
<sequence>MSKRAVFTTITPLPPGVTRQIVLDFLHDHFEMIDLNPLVKERHPIPTPPHAEPDEVGCKWFSLTDKISYLPGVNGDVTYTCAFNDLPTGLQTHCYAPAGLTIRDKWTVGGSLPGEPLQPVELGLKVPPTGLYLREDVDMRCNVIMASFVKKTLKRSHAALVERLKIKAESAANAGAGRDLYLGTHSNSNSNSGSDSDSGSGRSSRRSERSDVSSVTTTTLRAGLGPTIPGQPYRPNPLSCHPVSTFDPPSRASSYSSSSSVYSVQSGSSGARSVSTSPSLSATSRPSTQGSLDSQQQQQQQQQQDHQCQPSGSQPFGKDAYACYQPKQPVLVPASTAAKVAPIRPKIVTPGRSSGTSSGPEPETPFLRTSRASLDPEPETPFLRNAQSKWPLANEAAPPPLPSQWKQAQRRQQQQPQPQPQQPSFSGWPFNHNSNNYNNTRSQMQQGLLIQPYRPPNPAGTTTTTTTTTITIPRPAPQPNPRLSDNPLWQALGGGRAPPPEAQACMTTPRSPETNTNARLHPGAAGSGWAKYAFGPTSHSHSSSGTASGSGGGSQEGRQERPSYRPYAPGGARSREEEKAGPARRWDGGRYEDARRGHPDYPHMSPYADGAWDGGRIASGGGGLLPWRAAGRSVVGFDREG</sequence>
<feature type="compositionally biased region" description="Polar residues" evidence="1">
    <location>
        <begin position="505"/>
        <end position="518"/>
    </location>
</feature>
<comment type="caution">
    <text evidence="3">The sequence shown here is derived from an EMBL/GenBank/DDBJ whole genome shotgun (WGS) entry which is preliminary data.</text>
</comment>
<feature type="domain" description="DUF7053" evidence="2">
    <location>
        <begin position="2"/>
        <end position="169"/>
    </location>
</feature>
<feature type="compositionally biased region" description="Low complexity" evidence="1">
    <location>
        <begin position="461"/>
        <end position="472"/>
    </location>
</feature>
<dbReference type="EMBL" id="JAZGUE010000004">
    <property type="protein sequence ID" value="KAL2267650.1"/>
    <property type="molecule type" value="Genomic_DNA"/>
</dbReference>
<proteinExistence type="predicted"/>
<feature type="compositionally biased region" description="Low complexity" evidence="1">
    <location>
        <begin position="349"/>
        <end position="365"/>
    </location>
</feature>
<name>A0ABR4DBC7_9PEZI</name>
<dbReference type="RefSeq" id="XP_070866377.1">
    <property type="nucleotide sequence ID" value="XM_071011470.1"/>
</dbReference>
<organism evidence="3 4">
    <name type="scientific">Remersonia thermophila</name>
    <dbReference type="NCBI Taxonomy" id="72144"/>
    <lineage>
        <taxon>Eukaryota</taxon>
        <taxon>Fungi</taxon>
        <taxon>Dikarya</taxon>
        <taxon>Ascomycota</taxon>
        <taxon>Pezizomycotina</taxon>
        <taxon>Sordariomycetes</taxon>
        <taxon>Sordariomycetidae</taxon>
        <taxon>Sordariales</taxon>
        <taxon>Sordariales incertae sedis</taxon>
        <taxon>Remersonia</taxon>
    </lineage>
</organism>
<dbReference type="InterPro" id="IPR055481">
    <property type="entry name" value="DUF7053"/>
</dbReference>
<feature type="region of interest" description="Disordered" evidence="1">
    <location>
        <begin position="343"/>
        <end position="623"/>
    </location>
</feature>
<dbReference type="Proteomes" id="UP001600064">
    <property type="component" value="Unassembled WGS sequence"/>
</dbReference>
<evidence type="ECO:0000256" key="1">
    <source>
        <dbReference type="SAM" id="MobiDB-lite"/>
    </source>
</evidence>